<reference evidence="1" key="1">
    <citation type="submission" date="2021-10" db="EMBL/GenBank/DDBJ databases">
        <title>Tropical sea cucumber genome reveals ecological adaptation and Cuvierian tubules defense mechanism.</title>
        <authorList>
            <person name="Chen T."/>
        </authorList>
    </citation>
    <scope>NUCLEOTIDE SEQUENCE</scope>
    <source>
        <strain evidence="1">Nanhai2018</strain>
        <tissue evidence="1">Muscle</tissue>
    </source>
</reference>
<protein>
    <submittedName>
        <fullName evidence="1">Uncharacterized protein</fullName>
    </submittedName>
</protein>
<keyword evidence="2" id="KW-1185">Reference proteome</keyword>
<dbReference type="OrthoDB" id="6139982at2759"/>
<dbReference type="Proteomes" id="UP001152320">
    <property type="component" value="Chromosome 11"/>
</dbReference>
<organism evidence="1 2">
    <name type="scientific">Holothuria leucospilota</name>
    <name type="common">Black long sea cucumber</name>
    <name type="synonym">Mertensiothuria leucospilota</name>
    <dbReference type="NCBI Taxonomy" id="206669"/>
    <lineage>
        <taxon>Eukaryota</taxon>
        <taxon>Metazoa</taxon>
        <taxon>Echinodermata</taxon>
        <taxon>Eleutherozoa</taxon>
        <taxon>Echinozoa</taxon>
        <taxon>Holothuroidea</taxon>
        <taxon>Aspidochirotacea</taxon>
        <taxon>Aspidochirotida</taxon>
        <taxon>Holothuriidae</taxon>
        <taxon>Holothuria</taxon>
    </lineage>
</organism>
<accession>A0A9Q1BV64</accession>
<dbReference type="EMBL" id="JAIZAY010000011">
    <property type="protein sequence ID" value="KAJ8033340.1"/>
    <property type="molecule type" value="Genomic_DNA"/>
</dbReference>
<sequence>MNQFNLGYSTKNIPIPSRKGYLTALINKTEKFIRSVRWRTFFYLNPNGGKIRKEETYGFRSSKSPPQIPELKEFEVDGYDGAETCELVGTHILSQLQHLGINIGLYPDDGLAVAHKTPRQTEFFKKEICRIFKENNLKITIEANLKTVNFLDISMDLRKESYQPYMKPNSIPLYIHRRLA</sequence>
<dbReference type="AlphaFoldDB" id="A0A9Q1BV64"/>
<evidence type="ECO:0000313" key="1">
    <source>
        <dbReference type="EMBL" id="KAJ8033340.1"/>
    </source>
</evidence>
<name>A0A9Q1BV64_HOLLE</name>
<evidence type="ECO:0000313" key="2">
    <source>
        <dbReference type="Proteomes" id="UP001152320"/>
    </source>
</evidence>
<proteinExistence type="predicted"/>
<comment type="caution">
    <text evidence="1">The sequence shown here is derived from an EMBL/GenBank/DDBJ whole genome shotgun (WGS) entry which is preliminary data.</text>
</comment>
<gene>
    <name evidence="1" type="ORF">HOLleu_23545</name>
</gene>